<dbReference type="Proteomes" id="UP000256405">
    <property type="component" value="Unassembled WGS sequence"/>
</dbReference>
<dbReference type="EMBL" id="QUNF01000004">
    <property type="protein sequence ID" value="REG91436.1"/>
    <property type="molecule type" value="Genomic_DNA"/>
</dbReference>
<dbReference type="OrthoDB" id="47198at2"/>
<dbReference type="AlphaFoldDB" id="A0A3E0E3B0"/>
<evidence type="ECO:0000313" key="2">
    <source>
        <dbReference type="Proteomes" id="UP000256405"/>
    </source>
</evidence>
<name>A0A3E0E3B0_9BACT</name>
<sequence length="78" mass="8915">MKFFYLSSIPNDNGQHEVHDRECEFIPDPYDRDYIGPYNTCIEALRKATTMKKEVGLCKNCCSSTAHAIISNLNDRKG</sequence>
<reference evidence="1 2" key="1">
    <citation type="submission" date="2018-08" db="EMBL/GenBank/DDBJ databases">
        <title>Genomic Encyclopedia of Archaeal and Bacterial Type Strains, Phase II (KMG-II): from individual species to whole genera.</title>
        <authorList>
            <person name="Goeker M."/>
        </authorList>
    </citation>
    <scope>NUCLEOTIDE SEQUENCE [LARGE SCALE GENOMIC DNA]</scope>
    <source>
        <strain evidence="1 2">DSM 15986</strain>
    </source>
</reference>
<dbReference type="RefSeq" id="WP_086540565.1">
    <property type="nucleotide sequence ID" value="NZ_MSSW01000010.1"/>
</dbReference>
<accession>A0A3E0E3B0</accession>
<comment type="caution">
    <text evidence="1">The sequence shown here is derived from an EMBL/GenBank/DDBJ whole genome shotgun (WGS) entry which is preliminary data.</text>
</comment>
<protein>
    <submittedName>
        <fullName evidence="1">Uncharacterized protein</fullName>
    </submittedName>
</protein>
<gene>
    <name evidence="1" type="ORF">C8N25_10450</name>
</gene>
<evidence type="ECO:0000313" key="1">
    <source>
        <dbReference type="EMBL" id="REG91436.1"/>
    </source>
</evidence>
<proteinExistence type="predicted"/>
<keyword evidence="2" id="KW-1185">Reference proteome</keyword>
<organism evidence="1 2">
    <name type="scientific">Algoriphagus antarcticus</name>
    <dbReference type="NCBI Taxonomy" id="238540"/>
    <lineage>
        <taxon>Bacteria</taxon>
        <taxon>Pseudomonadati</taxon>
        <taxon>Bacteroidota</taxon>
        <taxon>Cytophagia</taxon>
        <taxon>Cytophagales</taxon>
        <taxon>Cyclobacteriaceae</taxon>
        <taxon>Algoriphagus</taxon>
    </lineage>
</organism>